<dbReference type="OrthoDB" id="5562365at2"/>
<feature type="signal peptide" evidence="1">
    <location>
        <begin position="1"/>
        <end position="25"/>
    </location>
</feature>
<organism evidence="2 3">
    <name type="scientific">Methylomonas methanica</name>
    <dbReference type="NCBI Taxonomy" id="421"/>
    <lineage>
        <taxon>Bacteria</taxon>
        <taxon>Pseudomonadati</taxon>
        <taxon>Pseudomonadota</taxon>
        <taxon>Gammaproteobacteria</taxon>
        <taxon>Methylococcales</taxon>
        <taxon>Methylococcaceae</taxon>
        <taxon>Methylomonas</taxon>
    </lineage>
</organism>
<proteinExistence type="predicted"/>
<dbReference type="EMBL" id="LUUG01000122">
    <property type="protein sequence ID" value="OAH97289.1"/>
    <property type="molecule type" value="Genomic_DNA"/>
</dbReference>
<feature type="chain" id="PRO_5008067404" description="Lipoprotein" evidence="1">
    <location>
        <begin position="26"/>
        <end position="257"/>
    </location>
</feature>
<accession>A0A177LWG6</accession>
<dbReference type="PROSITE" id="PS51257">
    <property type="entry name" value="PROKAR_LIPOPROTEIN"/>
    <property type="match status" value="1"/>
</dbReference>
<sequence length="257" mass="30202">MHKINRFFRLFLAFALLSTMTGCLHWLHAYQTYLQMDEFDRYFAVTSKEDFTVHFKQPKLLSEDFVSLAKLHASSEERTGDGKRWRYWFRKIDKDSKLIAPEISFYLDLAFNKEDKITDWTFSNLFLQIAPPEFLEASFRSLGGAEINEEKKQLRAKADQMEKIAALLPKKATVIKQLGEPLEITDEEKQEVYLYHFRLDAKDIEEGYEDRALSEVRLMFDKTTSELIKMSGRFAGLKISINYRNFQEEDDKKVAGM</sequence>
<name>A0A177LWG6_METMH</name>
<dbReference type="Proteomes" id="UP000078090">
    <property type="component" value="Unassembled WGS sequence"/>
</dbReference>
<reference evidence="2 3" key="1">
    <citation type="submission" date="2016-03" db="EMBL/GenBank/DDBJ databases">
        <authorList>
            <person name="Ploux O."/>
        </authorList>
    </citation>
    <scope>NUCLEOTIDE SEQUENCE [LARGE SCALE GENOMIC DNA]</scope>
    <source>
        <strain evidence="2 3">R-45363</strain>
    </source>
</reference>
<gene>
    <name evidence="2" type="ORF">A1332_21740</name>
</gene>
<comment type="caution">
    <text evidence="2">The sequence shown here is derived from an EMBL/GenBank/DDBJ whole genome shotgun (WGS) entry which is preliminary data.</text>
</comment>
<dbReference type="AlphaFoldDB" id="A0A177LWG6"/>
<evidence type="ECO:0000313" key="3">
    <source>
        <dbReference type="Proteomes" id="UP000078090"/>
    </source>
</evidence>
<evidence type="ECO:0000256" key="1">
    <source>
        <dbReference type="SAM" id="SignalP"/>
    </source>
</evidence>
<evidence type="ECO:0000313" key="2">
    <source>
        <dbReference type="EMBL" id="OAH97289.1"/>
    </source>
</evidence>
<protein>
    <recommendedName>
        <fullName evidence="4">Lipoprotein</fullName>
    </recommendedName>
</protein>
<dbReference type="RefSeq" id="WP_064010565.1">
    <property type="nucleotide sequence ID" value="NZ_LUUG01000122.1"/>
</dbReference>
<keyword evidence="1" id="KW-0732">Signal</keyword>
<evidence type="ECO:0008006" key="4">
    <source>
        <dbReference type="Google" id="ProtNLM"/>
    </source>
</evidence>